<dbReference type="RefSeq" id="WP_267676689.1">
    <property type="nucleotide sequence ID" value="NZ_CP113088.1"/>
</dbReference>
<dbReference type="AlphaFoldDB" id="A0A9E8MV12"/>
<evidence type="ECO:0000313" key="1">
    <source>
        <dbReference type="EMBL" id="WAC02092.1"/>
    </source>
</evidence>
<proteinExistence type="predicted"/>
<evidence type="ECO:0000313" key="2">
    <source>
        <dbReference type="Proteomes" id="UP001164705"/>
    </source>
</evidence>
<dbReference type="Proteomes" id="UP001164705">
    <property type="component" value="Chromosome"/>
</dbReference>
<keyword evidence="2" id="KW-1185">Reference proteome</keyword>
<organism evidence="1 2">
    <name type="scientific">Lacinutrix neustonica</name>
    <dbReference type="NCBI Taxonomy" id="2980107"/>
    <lineage>
        <taxon>Bacteria</taxon>
        <taxon>Pseudomonadati</taxon>
        <taxon>Bacteroidota</taxon>
        <taxon>Flavobacteriia</taxon>
        <taxon>Flavobacteriales</taxon>
        <taxon>Flavobacteriaceae</taxon>
        <taxon>Lacinutrix</taxon>
    </lineage>
</organism>
<dbReference type="KEGG" id="lnu:N7U66_20295"/>
<accession>A0A9E8MV12</accession>
<gene>
    <name evidence="1" type="ORF">N7U66_20295</name>
</gene>
<reference evidence="1" key="1">
    <citation type="submission" date="2022-11" db="EMBL/GenBank/DDBJ databases">
        <title>Lacinutrix neustonica HL-RS19T sp. nov., isolated from the surface microlayer sample of brackish Lake Shihwa.</title>
        <authorList>
            <person name="Choi J.Y."/>
            <person name="Hwang C.Y."/>
        </authorList>
    </citation>
    <scope>NUCLEOTIDE SEQUENCE</scope>
    <source>
        <strain evidence="1">HL-RS19</strain>
    </source>
</reference>
<sequence length="132" mass="15423">MGMFHYYNLKVSEVFIFDDFLINQIKEGVTIKSHHNTELKTLIDTHFQDKNIAYISNRVMSYSVDPMTYKETAQIPNLVAMAVIPKTESMRKSANYEKQFYKKPYEIFDNLSAAIIWVHSIIAFENSVVKNM</sequence>
<protein>
    <submittedName>
        <fullName evidence="1">Uncharacterized protein</fullName>
    </submittedName>
</protein>
<dbReference type="EMBL" id="CP113088">
    <property type="protein sequence ID" value="WAC02092.1"/>
    <property type="molecule type" value="Genomic_DNA"/>
</dbReference>
<name>A0A9E8MV12_9FLAO</name>